<keyword evidence="2 6" id="KW-0698">rRNA processing</keyword>
<dbReference type="GO" id="GO:0070475">
    <property type="term" value="P:rRNA base methylation"/>
    <property type="evidence" value="ECO:0007669"/>
    <property type="project" value="UniProtKB-UniRule"/>
</dbReference>
<dbReference type="GO" id="GO:0005737">
    <property type="term" value="C:cytoplasm"/>
    <property type="evidence" value="ECO:0007669"/>
    <property type="project" value="UniProtKB-SubCell"/>
</dbReference>
<dbReference type="InterPro" id="IPR002903">
    <property type="entry name" value="RsmH"/>
</dbReference>
<dbReference type="InterPro" id="IPR029063">
    <property type="entry name" value="SAM-dependent_MTases_sf"/>
</dbReference>
<dbReference type="NCBIfam" id="TIGR00006">
    <property type="entry name" value="16S rRNA (cytosine(1402)-N(4))-methyltransferase RsmH"/>
    <property type="match status" value="1"/>
</dbReference>
<name>A0A0C1VJZ4_9ENTR</name>
<evidence type="ECO:0000313" key="8">
    <source>
        <dbReference type="Proteomes" id="UP000054529"/>
    </source>
</evidence>
<feature type="binding site" evidence="6">
    <location>
        <position position="108"/>
    </location>
    <ligand>
        <name>S-adenosyl-L-methionine</name>
        <dbReference type="ChEBI" id="CHEBI:59789"/>
    </ligand>
</feature>
<dbReference type="Gene3D" id="3.40.50.150">
    <property type="entry name" value="Vaccinia Virus protein VP39"/>
    <property type="match status" value="1"/>
</dbReference>
<protein>
    <recommendedName>
        <fullName evidence="6">Ribosomal RNA small subunit methyltransferase H</fullName>
        <ecNumber evidence="6">2.1.1.199</ecNumber>
    </recommendedName>
    <alternativeName>
        <fullName evidence="6">16S rRNA m(4)C1402 methyltransferase</fullName>
    </alternativeName>
    <alternativeName>
        <fullName evidence="6">rRNA (cytosine-N(4)-)-methyltransferase RsmH</fullName>
    </alternativeName>
</protein>
<evidence type="ECO:0000313" key="7">
    <source>
        <dbReference type="EMBL" id="KIE64185.1"/>
    </source>
</evidence>
<dbReference type="HOGENOM" id="CLU_038422_2_0_6"/>
<evidence type="ECO:0000256" key="1">
    <source>
        <dbReference type="ARBA" id="ARBA00010396"/>
    </source>
</evidence>
<keyword evidence="5 6" id="KW-0949">S-adenosyl-L-methionine</keyword>
<feature type="binding site" evidence="6">
    <location>
        <position position="79"/>
    </location>
    <ligand>
        <name>S-adenosyl-L-methionine</name>
        <dbReference type="ChEBI" id="CHEBI:59789"/>
    </ligand>
</feature>
<evidence type="ECO:0000256" key="6">
    <source>
        <dbReference type="HAMAP-Rule" id="MF_01007"/>
    </source>
</evidence>
<dbReference type="EMBL" id="AWXV01000002">
    <property type="protein sequence ID" value="KIE64185.1"/>
    <property type="molecule type" value="Genomic_DNA"/>
</dbReference>
<dbReference type="PANTHER" id="PTHR11265:SF0">
    <property type="entry name" value="12S RRNA N4-METHYLCYTIDINE METHYLTRANSFERASE"/>
    <property type="match status" value="1"/>
</dbReference>
<evidence type="ECO:0000256" key="3">
    <source>
        <dbReference type="ARBA" id="ARBA00022603"/>
    </source>
</evidence>
<keyword evidence="4 6" id="KW-0808">Transferase</keyword>
<dbReference type="RefSeq" id="WP_039719546.1">
    <property type="nucleotide sequence ID" value="NZ_AWXV01000002.1"/>
</dbReference>
<comment type="function">
    <text evidence="6">Specifically methylates the N4 position of cytidine in position 1402 (C1402) of 16S rRNA.</text>
</comment>
<dbReference type="Gene3D" id="1.10.150.170">
    <property type="entry name" value="Putative methyltransferase TM0872, insert domain"/>
    <property type="match status" value="1"/>
</dbReference>
<feature type="binding site" evidence="6">
    <location>
        <position position="55"/>
    </location>
    <ligand>
        <name>S-adenosyl-L-methionine</name>
        <dbReference type="ChEBI" id="CHEBI:59789"/>
    </ligand>
</feature>
<keyword evidence="3 6" id="KW-0489">Methyltransferase</keyword>
<sequence length="314" mass="36524">MKNSFSHVAVLSEEVIKALNIKRDGTYIDCTFGQGRHSNLILSQLQEAGKLIAIDRDPQSVSIAKKINDKRFTIKHGLFSNIYKFSKEENIVRKVNGILLDLGISTVQINDAKRGFSFKKDGNLDMRMNPMTGISAKEWLEKAKREEIESVLKKYGEEKKAYKISKLIFRYNHSRNFKKITCTKELVNIISKVNSYHKKHPATRTFQAIRIYINNELEELKKILEEALRVLAPFGRIVAISFHSLESRLIKNFIKKYSSYVIIDQKIFKRNQENDLSQKIKLKLINKVKPKRKEILENPRSRSSLLRTIEFHVK</sequence>
<gene>
    <name evidence="6" type="primary">rsmH</name>
    <name evidence="7" type="ORF">P689_119156</name>
</gene>
<proteinExistence type="inferred from homology"/>
<keyword evidence="6" id="KW-0963">Cytoplasm</keyword>
<comment type="similarity">
    <text evidence="1 6">Belongs to the methyltransferase superfamily. RsmH family.</text>
</comment>
<dbReference type="PANTHER" id="PTHR11265">
    <property type="entry name" value="S-ADENOSYL-METHYLTRANSFERASE MRAW"/>
    <property type="match status" value="1"/>
</dbReference>
<dbReference type="OrthoDB" id="9806637at2"/>
<dbReference type="HAMAP" id="MF_01007">
    <property type="entry name" value="16SrRNA_methyltr_H"/>
    <property type="match status" value="1"/>
</dbReference>
<organism evidence="7 8">
    <name type="scientific">Candidatus Riesia pediculischaeffi PTSU</name>
    <dbReference type="NCBI Taxonomy" id="1401651"/>
    <lineage>
        <taxon>Bacteria</taxon>
        <taxon>Pseudomonadati</taxon>
        <taxon>Pseudomonadota</taxon>
        <taxon>Gammaproteobacteria</taxon>
        <taxon>Enterobacterales</taxon>
        <taxon>Enterobacteriaceae</taxon>
        <taxon>Candidatus Riesia</taxon>
    </lineage>
</organism>
<comment type="catalytic activity">
    <reaction evidence="6">
        <text>cytidine(1402) in 16S rRNA + S-adenosyl-L-methionine = N(4)-methylcytidine(1402) in 16S rRNA + S-adenosyl-L-homocysteine + H(+)</text>
        <dbReference type="Rhea" id="RHEA:42928"/>
        <dbReference type="Rhea" id="RHEA-COMP:10286"/>
        <dbReference type="Rhea" id="RHEA-COMP:10287"/>
        <dbReference type="ChEBI" id="CHEBI:15378"/>
        <dbReference type="ChEBI" id="CHEBI:57856"/>
        <dbReference type="ChEBI" id="CHEBI:59789"/>
        <dbReference type="ChEBI" id="CHEBI:74506"/>
        <dbReference type="ChEBI" id="CHEBI:82748"/>
        <dbReference type="EC" id="2.1.1.199"/>
    </reaction>
</comment>
<accession>A0A0C1VJZ4</accession>
<dbReference type="SUPFAM" id="SSF53335">
    <property type="entry name" value="S-adenosyl-L-methionine-dependent methyltransferases"/>
    <property type="match status" value="1"/>
</dbReference>
<evidence type="ECO:0000256" key="5">
    <source>
        <dbReference type="ARBA" id="ARBA00022691"/>
    </source>
</evidence>
<dbReference type="Pfam" id="PF01795">
    <property type="entry name" value="Methyltransf_5"/>
    <property type="match status" value="1"/>
</dbReference>
<dbReference type="InterPro" id="IPR023397">
    <property type="entry name" value="SAM-dep_MeTrfase_MraW_recog"/>
</dbReference>
<dbReference type="PATRIC" id="fig|1401651.3.peg.183"/>
<evidence type="ECO:0000256" key="2">
    <source>
        <dbReference type="ARBA" id="ARBA00022552"/>
    </source>
</evidence>
<dbReference type="SUPFAM" id="SSF81799">
    <property type="entry name" value="Putative methyltransferase TM0872, insert domain"/>
    <property type="match status" value="1"/>
</dbReference>
<dbReference type="EC" id="2.1.1.199" evidence="6"/>
<reference evidence="7 8" key="1">
    <citation type="journal article" date="2014" name="G3 (Bethesda)">
        <title>Genome sequence of Candidatus Riesia pediculischaeffi, endosymbiont of chimpanzee lice, and genomic comparison of recently acquired endosymbionts from human and chimpanzee lice.</title>
        <authorList>
            <person name="Boyd B.M."/>
            <person name="Allen J.M."/>
            <person name="de Crecy-Lagard V."/>
            <person name="Reed D.L."/>
        </authorList>
    </citation>
    <scope>NUCLEOTIDE SEQUENCE [LARGE SCALE GENOMIC DNA]</scope>
    <source>
        <strain evidence="7 8">PTSU</strain>
    </source>
</reference>
<comment type="caution">
    <text evidence="7">The sequence shown here is derived from an EMBL/GenBank/DDBJ whole genome shotgun (WGS) entry which is preliminary data.</text>
</comment>
<feature type="binding site" evidence="6">
    <location>
        <position position="101"/>
    </location>
    <ligand>
        <name>S-adenosyl-L-methionine</name>
        <dbReference type="ChEBI" id="CHEBI:59789"/>
    </ligand>
</feature>
<dbReference type="Proteomes" id="UP000054529">
    <property type="component" value="Unassembled WGS sequence"/>
</dbReference>
<dbReference type="GO" id="GO:0071424">
    <property type="term" value="F:rRNA (cytosine-N4-)-methyltransferase activity"/>
    <property type="evidence" value="ECO:0007669"/>
    <property type="project" value="UniProtKB-UniRule"/>
</dbReference>
<comment type="caution">
    <text evidence="6">Lacks conserved residue(s) required for the propagation of feature annotation.</text>
</comment>
<evidence type="ECO:0000256" key="4">
    <source>
        <dbReference type="ARBA" id="ARBA00022679"/>
    </source>
</evidence>
<dbReference type="PIRSF" id="PIRSF004486">
    <property type="entry name" value="MraW"/>
    <property type="match status" value="1"/>
</dbReference>
<dbReference type="AlphaFoldDB" id="A0A0C1VJZ4"/>
<comment type="subcellular location">
    <subcellularLocation>
        <location evidence="6">Cytoplasm</location>
    </subcellularLocation>
</comment>